<dbReference type="RefSeq" id="WP_072955459.1">
    <property type="nucleotide sequence ID" value="NZ_FQUH01000002.1"/>
</dbReference>
<dbReference type="Proteomes" id="UP000184159">
    <property type="component" value="Unassembled WGS sequence"/>
</dbReference>
<feature type="region of interest" description="Disordered" evidence="1">
    <location>
        <begin position="62"/>
        <end position="89"/>
    </location>
</feature>
<organism evidence="2 3">
    <name type="scientific">Vibrio gazogenes DSM 21264 = NBRC 103151</name>
    <dbReference type="NCBI Taxonomy" id="1123492"/>
    <lineage>
        <taxon>Bacteria</taxon>
        <taxon>Pseudomonadati</taxon>
        <taxon>Pseudomonadota</taxon>
        <taxon>Gammaproteobacteria</taxon>
        <taxon>Vibrionales</taxon>
        <taxon>Vibrionaceae</taxon>
        <taxon>Vibrio</taxon>
    </lineage>
</organism>
<gene>
    <name evidence="2" type="ORF">SAMN02745781_00650</name>
</gene>
<proteinExistence type="predicted"/>
<accession>A0A1M4V830</accession>
<reference evidence="3" key="1">
    <citation type="submission" date="2016-11" db="EMBL/GenBank/DDBJ databases">
        <authorList>
            <person name="Varghese N."/>
            <person name="Submissions S."/>
        </authorList>
    </citation>
    <scope>NUCLEOTIDE SEQUENCE [LARGE SCALE GENOMIC DNA]</scope>
    <source>
        <strain evidence="3">DSM 21264</strain>
    </source>
</reference>
<keyword evidence="3" id="KW-1185">Reference proteome</keyword>
<feature type="compositionally biased region" description="Basic and acidic residues" evidence="1">
    <location>
        <begin position="62"/>
        <end position="73"/>
    </location>
</feature>
<protein>
    <submittedName>
        <fullName evidence="2">Uncharacterized protein</fullName>
    </submittedName>
</protein>
<evidence type="ECO:0000313" key="2">
    <source>
        <dbReference type="EMBL" id="SHE65047.1"/>
    </source>
</evidence>
<evidence type="ECO:0000313" key="3">
    <source>
        <dbReference type="Proteomes" id="UP000184159"/>
    </source>
</evidence>
<sequence length="89" mass="9910">MKARIAFLLTLSFSAQVYSGSPPQDEKLLQSLIQRGVICQGLTYEEQQEALRIYLHRKAKMHPDKSSEAKSSEASETTVSKSCIAPPKQ</sequence>
<evidence type="ECO:0000256" key="1">
    <source>
        <dbReference type="SAM" id="MobiDB-lite"/>
    </source>
</evidence>
<dbReference type="AlphaFoldDB" id="A0A1M4V830"/>
<name>A0A1M4V830_VIBGA</name>
<dbReference type="EMBL" id="FQUH01000002">
    <property type="protein sequence ID" value="SHE65047.1"/>
    <property type="molecule type" value="Genomic_DNA"/>
</dbReference>